<keyword evidence="2" id="KW-1185">Reference proteome</keyword>
<organism evidence="1 2">
    <name type="scientific">Venturia nashicola</name>
    <dbReference type="NCBI Taxonomy" id="86259"/>
    <lineage>
        <taxon>Eukaryota</taxon>
        <taxon>Fungi</taxon>
        <taxon>Dikarya</taxon>
        <taxon>Ascomycota</taxon>
        <taxon>Pezizomycotina</taxon>
        <taxon>Dothideomycetes</taxon>
        <taxon>Pleosporomycetidae</taxon>
        <taxon>Venturiales</taxon>
        <taxon>Venturiaceae</taxon>
        <taxon>Venturia</taxon>
    </lineage>
</organism>
<accession>A0A4Z1P5Q2</accession>
<protein>
    <submittedName>
        <fullName evidence="1">Uncharacterized protein</fullName>
    </submittedName>
</protein>
<dbReference type="Proteomes" id="UP000298493">
    <property type="component" value="Unassembled WGS sequence"/>
</dbReference>
<dbReference type="EMBL" id="SNSC02000005">
    <property type="protein sequence ID" value="TID24293.1"/>
    <property type="molecule type" value="Genomic_DNA"/>
</dbReference>
<gene>
    <name evidence="1" type="ORF">E6O75_ATG02658</name>
</gene>
<evidence type="ECO:0000313" key="1">
    <source>
        <dbReference type="EMBL" id="TID24293.1"/>
    </source>
</evidence>
<reference evidence="1 2" key="1">
    <citation type="submission" date="2019-04" db="EMBL/GenBank/DDBJ databases">
        <title>High contiguity whole genome sequence and gene annotation resource for two Venturia nashicola isolates.</title>
        <authorList>
            <person name="Prokchorchik M."/>
            <person name="Won K."/>
            <person name="Lee Y."/>
            <person name="Choi E.D."/>
            <person name="Segonzac C."/>
            <person name="Sohn K.H."/>
        </authorList>
    </citation>
    <scope>NUCLEOTIDE SEQUENCE [LARGE SCALE GENOMIC DNA]</scope>
    <source>
        <strain evidence="1 2">PRI2</strain>
    </source>
</reference>
<proteinExistence type="predicted"/>
<name>A0A4Z1P5Q2_9PEZI</name>
<sequence length="89" mass="9754">MTPELLNNEKPTDVSLPFSTTPATTLVRETGIPRELPQEKAGLNEGIPSSTIHRVSPCHLQQKACGYAAAEKHHHQENTIGAQELTKQE</sequence>
<evidence type="ECO:0000313" key="2">
    <source>
        <dbReference type="Proteomes" id="UP000298493"/>
    </source>
</evidence>
<comment type="caution">
    <text evidence="1">The sequence shown here is derived from an EMBL/GenBank/DDBJ whole genome shotgun (WGS) entry which is preliminary data.</text>
</comment>
<dbReference type="AlphaFoldDB" id="A0A4Z1P5Q2"/>